<feature type="region of interest" description="Disordered" evidence="11">
    <location>
        <begin position="669"/>
        <end position="742"/>
    </location>
</feature>
<evidence type="ECO:0000256" key="9">
    <source>
        <dbReference type="ARBA" id="ARBA00023136"/>
    </source>
</evidence>
<sequence length="1240" mass="143716">MLHPNDEPSPLLESMMTSTNNNTLSYNDIDIDIDALFSTFRQTFPIPKSSYGNGNAKSSSFIRGHDRWLLETLDLLRLLHTMNQQCFVNASKDSTRMRRQIALAYSMLTEVERSCPFSMSFTPDIRQSRQEVVEATDGEKKEENDDYYLDPIFHQNVYTLLHAIRNYTDKTCAKFQRCLDHHPPRSSAEERDLIYDIFLAPVEDDDEGENDECEAPNHAIDGEDDANAGDAAAESSVPNIIQSQQRQSLQSHPPTGTTPRTTPQSSSVVDPIQFQKQQQELLEEELASMASRLKSSTLAMNATLQNQTKELDSMEALAQSNLDQVTHTTKDVEGRLAKKRGWKKQLATWSLIGTVVGMWVLCFMVIRTVPKRNIGNVQLFGRRGGEKDGGRWSLTNSGWKDYLSKGASIFSPELNDEDILQDGEEQMQEQSGTLYMPQECEIHSDGTQTCFGQPDDSPWAMEYINEAEHRRKEQDEESARLDQERVLDERRRTAEEAERLERLQQERVLAEQNRKEQVEEAARLEEIETDRVAAERKRLEEQETERLEHEKVLAERRRLEEQEAARIEQQRIVAERKRMEEEEAARLEQLEQERVLAEQKRKEQGEEAARLEELEKDRVAAERRRLEEEKAARLELERDLAERRRLEEEEAARIEQQRIVAERKRMEEEEAARLDQLEQEKVMAERRRNEEEDAEIEQGRVLAERRRMQEEEAARLEQQRVEAERKRKQQEEEEAAKLEQERVAAERRRLEAVEAARLEQERVLAERRRIQEEEEASKLEQGRVAAELRRKEDEAIEAARLEQERVAAERRRIQEEAVEAARLEQERVLAERRRIQEEEEASKLEQGRVAAELRRKEDEAIEAARLEQERVAAERRRIQEEAVEAARLEQERVLAERRRIQEEEEASKLEQGRVAAELRRKEDEAIEAARLEQERVAAERRRIQEEAVEAARLEQERVLAERRRIQEEEEASKLEQGRVAAELRRKEDEAIEAARLEQERVAAERRRIQEEAVEAARLEQERVAAERMRVEAEEQQRIFAERKRIEVEEAARLEQERAVAERMRAEAEAEEQQRAEQKRMEEEAAARIEFERKETERVRLIEKDAKVKDTTVDAEQQDVDANAATRVEATDDALVFTAADVRIAAARSENELLAQYISSSPEMIDASDRGGWRPIHEAVRAGNLIGIQLLINAGCELTSRTGRTANGGTALWWAIQRFGEDHSIVQLLRSHGALEAGPTT</sequence>
<comment type="caution">
    <text evidence="12">The sequence shown here is derived from an EMBL/GenBank/DDBJ whole genome shotgun (WGS) entry which is preliminary data.</text>
</comment>
<dbReference type="GO" id="GO:0005789">
    <property type="term" value="C:endoplasmic reticulum membrane"/>
    <property type="evidence" value="ECO:0007669"/>
    <property type="project" value="UniProtKB-SubCell"/>
</dbReference>
<keyword evidence="4" id="KW-0812">Transmembrane</keyword>
<evidence type="ECO:0000313" key="13">
    <source>
        <dbReference type="Proteomes" id="UP001530293"/>
    </source>
</evidence>
<evidence type="ECO:0000256" key="7">
    <source>
        <dbReference type="ARBA" id="ARBA00022927"/>
    </source>
</evidence>
<proteinExistence type="inferred from homology"/>
<dbReference type="InterPro" id="IPR036770">
    <property type="entry name" value="Ankyrin_rpt-contain_sf"/>
</dbReference>
<dbReference type="InterPro" id="IPR019150">
    <property type="entry name" value="Vesicle_transport_protein_Use1"/>
</dbReference>
<dbReference type="EMBL" id="JALLBG020000130">
    <property type="protein sequence ID" value="KAL3762873.1"/>
    <property type="molecule type" value="Genomic_DNA"/>
</dbReference>
<organism evidence="12 13">
    <name type="scientific">Discostella pseudostelligera</name>
    <dbReference type="NCBI Taxonomy" id="259834"/>
    <lineage>
        <taxon>Eukaryota</taxon>
        <taxon>Sar</taxon>
        <taxon>Stramenopiles</taxon>
        <taxon>Ochrophyta</taxon>
        <taxon>Bacillariophyta</taxon>
        <taxon>Coscinodiscophyceae</taxon>
        <taxon>Thalassiosirophycidae</taxon>
        <taxon>Stephanodiscales</taxon>
        <taxon>Stephanodiscaceae</taxon>
        <taxon>Discostella</taxon>
    </lineage>
</organism>
<dbReference type="GO" id="GO:0016192">
    <property type="term" value="P:vesicle-mediated transport"/>
    <property type="evidence" value="ECO:0007669"/>
    <property type="project" value="UniProtKB-KW"/>
</dbReference>
<feature type="repeat" description="ANK" evidence="10">
    <location>
        <begin position="1170"/>
        <end position="1202"/>
    </location>
</feature>
<keyword evidence="3" id="KW-0813">Transport</keyword>
<name>A0ABD3MG29_9STRA</name>
<protein>
    <submittedName>
        <fullName evidence="12">Uncharacterized protein</fullName>
    </submittedName>
</protein>
<comment type="similarity">
    <text evidence="2">Belongs to the USE1 family.</text>
</comment>
<evidence type="ECO:0000256" key="1">
    <source>
        <dbReference type="ARBA" id="ARBA00004163"/>
    </source>
</evidence>
<dbReference type="Gene3D" id="1.25.40.20">
    <property type="entry name" value="Ankyrin repeat-containing domain"/>
    <property type="match status" value="1"/>
</dbReference>
<keyword evidence="7" id="KW-0653">Protein transport</keyword>
<dbReference type="PANTHER" id="PTHR13050">
    <property type="entry name" value="USE1-LIKE PROTEIN"/>
    <property type="match status" value="1"/>
</dbReference>
<dbReference type="SUPFAM" id="SSF48403">
    <property type="entry name" value="Ankyrin repeat"/>
    <property type="match status" value="1"/>
</dbReference>
<dbReference type="GO" id="GO:0015031">
    <property type="term" value="P:protein transport"/>
    <property type="evidence" value="ECO:0007669"/>
    <property type="project" value="UniProtKB-KW"/>
</dbReference>
<dbReference type="Proteomes" id="UP001530293">
    <property type="component" value="Unassembled WGS sequence"/>
</dbReference>
<keyword evidence="10" id="KW-0040">ANK repeat</keyword>
<dbReference type="Pfam" id="PF09753">
    <property type="entry name" value="Use1"/>
    <property type="match status" value="1"/>
</dbReference>
<keyword evidence="6" id="KW-0931">ER-Golgi transport</keyword>
<feature type="compositionally biased region" description="Basic and acidic residues" evidence="11">
    <location>
        <begin position="702"/>
        <end position="725"/>
    </location>
</feature>
<feature type="compositionally biased region" description="Acidic residues" evidence="11">
    <location>
        <begin position="204"/>
        <end position="214"/>
    </location>
</feature>
<evidence type="ECO:0000256" key="10">
    <source>
        <dbReference type="PROSITE-ProRule" id="PRU00023"/>
    </source>
</evidence>
<dbReference type="Pfam" id="PF12796">
    <property type="entry name" value="Ank_2"/>
    <property type="match status" value="1"/>
</dbReference>
<keyword evidence="9" id="KW-0472">Membrane</keyword>
<evidence type="ECO:0000256" key="6">
    <source>
        <dbReference type="ARBA" id="ARBA00022892"/>
    </source>
</evidence>
<evidence type="ECO:0000256" key="3">
    <source>
        <dbReference type="ARBA" id="ARBA00022448"/>
    </source>
</evidence>
<gene>
    <name evidence="12" type="ORF">ACHAWU_001020</name>
</gene>
<feature type="region of interest" description="Disordered" evidence="11">
    <location>
        <begin position="204"/>
        <end position="270"/>
    </location>
</feature>
<keyword evidence="8" id="KW-1133">Transmembrane helix</keyword>
<dbReference type="PROSITE" id="PS50088">
    <property type="entry name" value="ANK_REPEAT"/>
    <property type="match status" value="1"/>
</dbReference>
<keyword evidence="5" id="KW-0256">Endoplasmic reticulum</keyword>
<dbReference type="InterPro" id="IPR002110">
    <property type="entry name" value="Ankyrin_rpt"/>
</dbReference>
<keyword evidence="13" id="KW-1185">Reference proteome</keyword>
<comment type="subcellular location">
    <subcellularLocation>
        <location evidence="1">Endoplasmic reticulum membrane</location>
        <topology evidence="1">Single-pass type IV membrane protein</topology>
    </subcellularLocation>
</comment>
<evidence type="ECO:0000256" key="11">
    <source>
        <dbReference type="SAM" id="MobiDB-lite"/>
    </source>
</evidence>
<feature type="compositionally biased region" description="Low complexity" evidence="11">
    <location>
        <begin position="242"/>
        <end position="267"/>
    </location>
</feature>
<evidence type="ECO:0000256" key="4">
    <source>
        <dbReference type="ARBA" id="ARBA00022692"/>
    </source>
</evidence>
<feature type="compositionally biased region" description="Basic and acidic residues" evidence="11">
    <location>
        <begin position="669"/>
        <end position="690"/>
    </location>
</feature>
<dbReference type="AlphaFoldDB" id="A0ABD3MG29"/>
<accession>A0ABD3MG29</accession>
<evidence type="ECO:0000256" key="5">
    <source>
        <dbReference type="ARBA" id="ARBA00022824"/>
    </source>
</evidence>
<reference evidence="12 13" key="1">
    <citation type="submission" date="2024-10" db="EMBL/GenBank/DDBJ databases">
        <title>Updated reference genomes for cyclostephanoid diatoms.</title>
        <authorList>
            <person name="Roberts W.R."/>
            <person name="Alverson A.J."/>
        </authorList>
    </citation>
    <scope>NUCLEOTIDE SEQUENCE [LARGE SCALE GENOMIC DNA]</scope>
    <source>
        <strain evidence="12 13">AJA232-27</strain>
    </source>
</reference>
<evidence type="ECO:0000313" key="12">
    <source>
        <dbReference type="EMBL" id="KAL3762873.1"/>
    </source>
</evidence>
<evidence type="ECO:0000256" key="2">
    <source>
        <dbReference type="ARBA" id="ARBA00007891"/>
    </source>
</evidence>
<evidence type="ECO:0000256" key="8">
    <source>
        <dbReference type="ARBA" id="ARBA00022989"/>
    </source>
</evidence>
<dbReference type="PANTHER" id="PTHR13050:SF7">
    <property type="entry name" value="VESICLE TRANSPORT PROTEIN USE1"/>
    <property type="match status" value="1"/>
</dbReference>